<proteinExistence type="predicted"/>
<evidence type="ECO:0000256" key="4">
    <source>
        <dbReference type="ARBA" id="ARBA00022741"/>
    </source>
</evidence>
<evidence type="ECO:0000256" key="5">
    <source>
        <dbReference type="ARBA" id="ARBA00022989"/>
    </source>
</evidence>
<evidence type="ECO:0000256" key="9">
    <source>
        <dbReference type="SAM" id="Phobius"/>
    </source>
</evidence>
<dbReference type="OrthoDB" id="4320081at2"/>
<evidence type="ECO:0000313" key="12">
    <source>
        <dbReference type="Proteomes" id="UP000053260"/>
    </source>
</evidence>
<feature type="domain" description="Pycsar effector protein" evidence="10">
    <location>
        <begin position="34"/>
        <end position="187"/>
    </location>
</feature>
<gene>
    <name evidence="11" type="ORF">AQJ91_11025</name>
</gene>
<protein>
    <recommendedName>
        <fullName evidence="10">Pycsar effector protein domain-containing protein</fullName>
    </recommendedName>
</protein>
<comment type="subcellular location">
    <subcellularLocation>
        <location evidence="1">Cell membrane</location>
    </subcellularLocation>
</comment>
<evidence type="ECO:0000256" key="2">
    <source>
        <dbReference type="ARBA" id="ARBA00022475"/>
    </source>
</evidence>
<evidence type="ECO:0000313" key="11">
    <source>
        <dbReference type="EMBL" id="KUO21161.1"/>
    </source>
</evidence>
<organism evidence="11 12">
    <name type="scientific">Streptomyces dysideae</name>
    <dbReference type="NCBI Taxonomy" id="909626"/>
    <lineage>
        <taxon>Bacteria</taxon>
        <taxon>Bacillati</taxon>
        <taxon>Actinomycetota</taxon>
        <taxon>Actinomycetes</taxon>
        <taxon>Kitasatosporales</taxon>
        <taxon>Streptomycetaceae</taxon>
        <taxon>Streptomyces</taxon>
    </lineage>
</organism>
<comment type="caution">
    <text evidence="11">The sequence shown here is derived from an EMBL/GenBank/DDBJ whole genome shotgun (WGS) entry which is preliminary data.</text>
</comment>
<dbReference type="STRING" id="909626.AQJ91_11025"/>
<dbReference type="GO" id="GO:0000166">
    <property type="term" value="F:nucleotide binding"/>
    <property type="evidence" value="ECO:0007669"/>
    <property type="project" value="UniProtKB-KW"/>
</dbReference>
<dbReference type="Pfam" id="PF18967">
    <property type="entry name" value="PycTM"/>
    <property type="match status" value="1"/>
</dbReference>
<evidence type="ECO:0000256" key="7">
    <source>
        <dbReference type="ARBA" id="ARBA00023136"/>
    </source>
</evidence>
<reference evidence="11 12" key="1">
    <citation type="submission" date="2015-10" db="EMBL/GenBank/DDBJ databases">
        <title>Draft genome sequence of Streptomyces sp. RV15, isolated from a marine sponge.</title>
        <authorList>
            <person name="Ruckert C."/>
            <person name="Abdelmohsen U.R."/>
            <person name="Winkler A."/>
            <person name="Hentschel U."/>
            <person name="Kalinowski J."/>
            <person name="Kampfer P."/>
            <person name="Glaeser S."/>
        </authorList>
    </citation>
    <scope>NUCLEOTIDE SEQUENCE [LARGE SCALE GENOMIC DNA]</scope>
    <source>
        <strain evidence="11 12">RV15</strain>
    </source>
</reference>
<keyword evidence="5 9" id="KW-1133">Transmembrane helix</keyword>
<dbReference type="Proteomes" id="UP000053260">
    <property type="component" value="Unassembled WGS sequence"/>
</dbReference>
<dbReference type="InterPro" id="IPR043760">
    <property type="entry name" value="PycTM_dom"/>
</dbReference>
<evidence type="ECO:0000256" key="3">
    <source>
        <dbReference type="ARBA" id="ARBA00022692"/>
    </source>
</evidence>
<feature type="transmembrane region" description="Helical" evidence="9">
    <location>
        <begin position="167"/>
        <end position="187"/>
    </location>
</feature>
<feature type="transmembrane region" description="Helical" evidence="9">
    <location>
        <begin position="85"/>
        <end position="106"/>
    </location>
</feature>
<dbReference type="EMBL" id="LMXB01000026">
    <property type="protein sequence ID" value="KUO21161.1"/>
    <property type="molecule type" value="Genomic_DNA"/>
</dbReference>
<evidence type="ECO:0000256" key="6">
    <source>
        <dbReference type="ARBA" id="ARBA00023118"/>
    </source>
</evidence>
<accession>A0A101V290</accession>
<evidence type="ECO:0000256" key="8">
    <source>
        <dbReference type="SAM" id="MobiDB-lite"/>
    </source>
</evidence>
<sequence length="189" mass="19770">MTTLDPTPTPTPGSARTPGTGPGTVGTARAKLCERLLTDLRSEIARADSKAAVLVAALGMTAGVFSGLLAGRNWTPAELSAPGTALWWAGISSLALSLFALLLAVLPRYRSGRWAPGQPLSYFGDIQKAVRMGRLDTALADTERDPTAGLTTALTETSRIAARKHQWIRTGLIAFCTGTLLLPASLLTG</sequence>
<keyword evidence="2" id="KW-1003">Cell membrane</keyword>
<dbReference type="RefSeq" id="WP_067019020.1">
    <property type="nucleotide sequence ID" value="NZ_KQ949079.1"/>
</dbReference>
<keyword evidence="7 9" id="KW-0472">Membrane</keyword>
<dbReference type="AlphaFoldDB" id="A0A101V290"/>
<keyword evidence="6" id="KW-0051">Antiviral defense</keyword>
<feature type="region of interest" description="Disordered" evidence="8">
    <location>
        <begin position="1"/>
        <end position="26"/>
    </location>
</feature>
<keyword evidence="4" id="KW-0547">Nucleotide-binding</keyword>
<keyword evidence="3 9" id="KW-0812">Transmembrane</keyword>
<evidence type="ECO:0000256" key="1">
    <source>
        <dbReference type="ARBA" id="ARBA00004236"/>
    </source>
</evidence>
<dbReference type="GO" id="GO:0005886">
    <property type="term" value="C:plasma membrane"/>
    <property type="evidence" value="ECO:0007669"/>
    <property type="project" value="UniProtKB-SubCell"/>
</dbReference>
<evidence type="ECO:0000259" key="10">
    <source>
        <dbReference type="Pfam" id="PF18967"/>
    </source>
</evidence>
<dbReference type="GO" id="GO:0051607">
    <property type="term" value="P:defense response to virus"/>
    <property type="evidence" value="ECO:0007669"/>
    <property type="project" value="UniProtKB-KW"/>
</dbReference>
<keyword evidence="12" id="KW-1185">Reference proteome</keyword>
<name>A0A101V290_9ACTN</name>
<feature type="transmembrane region" description="Helical" evidence="9">
    <location>
        <begin position="51"/>
        <end position="70"/>
    </location>
</feature>